<dbReference type="Proteomes" id="UP000008068">
    <property type="component" value="Unassembled WGS sequence"/>
</dbReference>
<dbReference type="PROSITE" id="PS50041">
    <property type="entry name" value="C_TYPE_LECTIN_2"/>
    <property type="match status" value="1"/>
</dbReference>
<keyword evidence="3" id="KW-0472">Membrane</keyword>
<name>G0MTA5_CAEBE</name>
<dbReference type="SMART" id="SM00034">
    <property type="entry name" value="CLECT"/>
    <property type="match status" value="1"/>
</dbReference>
<dbReference type="Pfam" id="PF00059">
    <property type="entry name" value="Lectin_C"/>
    <property type="match status" value="1"/>
</dbReference>
<evidence type="ECO:0000313" key="6">
    <source>
        <dbReference type="Proteomes" id="UP000008068"/>
    </source>
</evidence>
<keyword evidence="3" id="KW-1133">Transmembrane helix</keyword>
<dbReference type="InterPro" id="IPR016186">
    <property type="entry name" value="C-type_lectin-like/link_sf"/>
</dbReference>
<dbReference type="Gene3D" id="3.10.100.10">
    <property type="entry name" value="Mannose-Binding Protein A, subunit A"/>
    <property type="match status" value="1"/>
</dbReference>
<dbReference type="InterPro" id="IPR019423">
    <property type="entry name" value="7TM_GPCR_serpentine_rcpt_Srj"/>
</dbReference>
<keyword evidence="3" id="KW-0812">Transmembrane</keyword>
<dbReference type="PANTHER" id="PTHR45907">
    <property type="entry name" value="SERPENTINE RECEPTOR, CLASS J"/>
    <property type="match status" value="1"/>
</dbReference>
<protein>
    <recommendedName>
        <fullName evidence="4">C-type lectin domain-containing protein</fullName>
    </recommendedName>
</protein>
<gene>
    <name evidence="5" type="ORF">CAEBREN_31834</name>
</gene>
<feature type="transmembrane region" description="Helical" evidence="3">
    <location>
        <begin position="161"/>
        <end position="182"/>
    </location>
</feature>
<organism evidence="6">
    <name type="scientific">Caenorhabditis brenneri</name>
    <name type="common">Nematode worm</name>
    <dbReference type="NCBI Taxonomy" id="135651"/>
    <lineage>
        <taxon>Eukaryota</taxon>
        <taxon>Metazoa</taxon>
        <taxon>Ecdysozoa</taxon>
        <taxon>Nematoda</taxon>
        <taxon>Chromadorea</taxon>
        <taxon>Rhabditida</taxon>
        <taxon>Rhabditina</taxon>
        <taxon>Rhabditomorpha</taxon>
        <taxon>Rhabditoidea</taxon>
        <taxon>Rhabditidae</taxon>
        <taxon>Peloderinae</taxon>
        <taxon>Caenorhabditis</taxon>
    </lineage>
</organism>
<evidence type="ECO:0000256" key="2">
    <source>
        <dbReference type="SAM" id="MobiDB-lite"/>
    </source>
</evidence>
<feature type="transmembrane region" description="Helical" evidence="3">
    <location>
        <begin position="91"/>
        <end position="113"/>
    </location>
</feature>
<sequence>MGKYRYLLIFFALFDVMYSIAELLTPIAVINTGYGFVTFITDGPFFDDVMSGQHGVASRCTFISLSYAILIIHFVYRYLLLFNPDHVRRFFEPAGVLILTLYFIFHGVSWTYICEHCLAPNEEIRDIIRPAFQEVYHVDADTVPCLTGQYMNASDYVVYKSWIGISSLTLFSSYCMTLYFVLGYKILTKINGLSTNNVAAAYIGLAQSSSGWGWQNGDTSTYNNWAKPPVTQPPTIGPTTTPFRSTLPPSEQRRSTAVVIGVDASLFSTNQLTFAQVDFITSLSHYIADRGPAEFAFFAYGCTQTSPYIYQYPNFVSTFEDTDKMIQTLKTTINQNCVRSSPLDFRSDADNIKAASALYPMANSSVITINVGATSIDVSRLSIPIGKYGLRVNTPEDITNLVPKVDSMIFGATGVSSAGVKVDVMKEDQWDFDVRKSEPSVFASSDYTDCAYMNTTDGLWYSDGTCATKRQVLCQYVLPLPPQPPTPNPTIAWQDPCYNEYTNFTYFEILSNAKCYRMSSSKKQFAEAENVCLSDHPLFLHVPKLVSIETREEEEQLKTLITGIPNEGMFWFGLKRDPTNSTNWYFINGDTYDASYSNWRDGYPRDADGCDCVALVVNDSSWINTDCNKPLYSICSYRFNGTEPTVKPF</sequence>
<proteinExistence type="predicted"/>
<dbReference type="HOGENOM" id="CLU_422257_0_0_1"/>
<keyword evidence="6" id="KW-1185">Reference proteome</keyword>
<dbReference type="eggNOG" id="KOG4297">
    <property type="taxonomic scope" value="Eukaryota"/>
</dbReference>
<feature type="transmembrane region" description="Helical" evidence="3">
    <location>
        <begin position="7"/>
        <end position="36"/>
    </location>
</feature>
<dbReference type="OrthoDB" id="5840890at2759"/>
<feature type="transmembrane region" description="Helical" evidence="3">
    <location>
        <begin position="56"/>
        <end position="79"/>
    </location>
</feature>
<evidence type="ECO:0000259" key="4">
    <source>
        <dbReference type="PROSITE" id="PS50041"/>
    </source>
</evidence>
<dbReference type="InParanoid" id="G0MTA5"/>
<evidence type="ECO:0000313" key="5">
    <source>
        <dbReference type="EMBL" id="EGT43631.1"/>
    </source>
</evidence>
<dbReference type="InterPro" id="IPR016187">
    <property type="entry name" value="CTDL_fold"/>
</dbReference>
<keyword evidence="1" id="KW-1015">Disulfide bond</keyword>
<dbReference type="InterPro" id="IPR001304">
    <property type="entry name" value="C-type_lectin-like"/>
</dbReference>
<accession>G0MTA5</accession>
<dbReference type="PROSITE" id="PS00615">
    <property type="entry name" value="C_TYPE_LECTIN_1"/>
    <property type="match status" value="1"/>
</dbReference>
<dbReference type="STRING" id="135651.G0MTA5"/>
<dbReference type="AlphaFoldDB" id="G0MTA5"/>
<dbReference type="FunCoup" id="G0MTA5">
    <property type="interactions" value="494"/>
</dbReference>
<dbReference type="InterPro" id="IPR018378">
    <property type="entry name" value="C-type_lectin_CS"/>
</dbReference>
<dbReference type="Pfam" id="PF10319">
    <property type="entry name" value="7TM_GPCR_Srj"/>
    <property type="match status" value="1"/>
</dbReference>
<feature type="region of interest" description="Disordered" evidence="2">
    <location>
        <begin position="227"/>
        <end position="249"/>
    </location>
</feature>
<dbReference type="SUPFAM" id="SSF56436">
    <property type="entry name" value="C-type lectin-like"/>
    <property type="match status" value="1"/>
</dbReference>
<evidence type="ECO:0000256" key="1">
    <source>
        <dbReference type="ARBA" id="ARBA00023157"/>
    </source>
</evidence>
<evidence type="ECO:0000256" key="3">
    <source>
        <dbReference type="SAM" id="Phobius"/>
    </source>
</evidence>
<dbReference type="CDD" id="cd00037">
    <property type="entry name" value="CLECT"/>
    <property type="match status" value="1"/>
</dbReference>
<feature type="domain" description="C-type lectin" evidence="4">
    <location>
        <begin position="511"/>
        <end position="636"/>
    </location>
</feature>
<dbReference type="PANTHER" id="PTHR45907:SF18">
    <property type="entry name" value="SERPENTINE RECEPTOR, CLASS J"/>
    <property type="match status" value="1"/>
</dbReference>
<dbReference type="EMBL" id="GL379811">
    <property type="protein sequence ID" value="EGT43631.1"/>
    <property type="molecule type" value="Genomic_DNA"/>
</dbReference>
<reference evidence="6" key="1">
    <citation type="submission" date="2011-07" db="EMBL/GenBank/DDBJ databases">
        <authorList>
            <consortium name="Caenorhabditis brenneri Sequencing and Analysis Consortium"/>
            <person name="Wilson R.K."/>
        </authorList>
    </citation>
    <scope>NUCLEOTIDE SEQUENCE [LARGE SCALE GENOMIC DNA]</scope>
    <source>
        <strain evidence="6">PB2801</strain>
    </source>
</reference>